<sequence>MIKIHHIAIFLACVACVSADAHPDNTLFEQGIDLNQVHKKTRFGRRVGNHKKVDETKLTNSQDNFGRAKRSFIHAIEDVEKKAIKLAENMIHDEVDVLFGKDHGHHEDDKEVKTVSTVNDPIKSRSPPLVPAVERKKKEIPHSLFLDFMESYAADSYSHFGY</sequence>
<evidence type="ECO:0000256" key="1">
    <source>
        <dbReference type="SAM" id="MobiDB-lite"/>
    </source>
</evidence>
<keyword evidence="4" id="KW-1185">Reference proteome</keyword>
<feature type="signal peptide" evidence="2">
    <location>
        <begin position="1"/>
        <end position="19"/>
    </location>
</feature>
<feature type="region of interest" description="Disordered" evidence="1">
    <location>
        <begin position="102"/>
        <end position="129"/>
    </location>
</feature>
<evidence type="ECO:0000313" key="4">
    <source>
        <dbReference type="Proteomes" id="UP001054902"/>
    </source>
</evidence>
<reference evidence="3 4" key="1">
    <citation type="journal article" date="2021" name="Sci. Rep.">
        <title>The genome of the diatom Chaetoceros tenuissimus carries an ancient integrated fragment of an extant virus.</title>
        <authorList>
            <person name="Hongo Y."/>
            <person name="Kimura K."/>
            <person name="Takaki Y."/>
            <person name="Yoshida Y."/>
            <person name="Baba S."/>
            <person name="Kobayashi G."/>
            <person name="Nagasaki K."/>
            <person name="Hano T."/>
            <person name="Tomaru Y."/>
        </authorList>
    </citation>
    <scope>NUCLEOTIDE SEQUENCE [LARGE SCALE GENOMIC DNA]</scope>
    <source>
        <strain evidence="3 4">NIES-3715</strain>
    </source>
</reference>
<comment type="caution">
    <text evidence="3">The sequence shown here is derived from an EMBL/GenBank/DDBJ whole genome shotgun (WGS) entry which is preliminary data.</text>
</comment>
<keyword evidence="2" id="KW-0732">Signal</keyword>
<feature type="compositionally biased region" description="Basic and acidic residues" evidence="1">
    <location>
        <begin position="102"/>
        <end position="113"/>
    </location>
</feature>
<dbReference type="EMBL" id="BLLK01000023">
    <property type="protein sequence ID" value="GFH47561.1"/>
    <property type="molecule type" value="Genomic_DNA"/>
</dbReference>
<accession>A0AAD3CKF3</accession>
<evidence type="ECO:0000313" key="3">
    <source>
        <dbReference type="EMBL" id="GFH47561.1"/>
    </source>
</evidence>
<organism evidence="3 4">
    <name type="scientific">Chaetoceros tenuissimus</name>
    <dbReference type="NCBI Taxonomy" id="426638"/>
    <lineage>
        <taxon>Eukaryota</taxon>
        <taxon>Sar</taxon>
        <taxon>Stramenopiles</taxon>
        <taxon>Ochrophyta</taxon>
        <taxon>Bacillariophyta</taxon>
        <taxon>Coscinodiscophyceae</taxon>
        <taxon>Chaetocerotophycidae</taxon>
        <taxon>Chaetocerotales</taxon>
        <taxon>Chaetocerotaceae</taxon>
        <taxon>Chaetoceros</taxon>
    </lineage>
</organism>
<dbReference type="AlphaFoldDB" id="A0AAD3CKF3"/>
<gene>
    <name evidence="3" type="ORF">CTEN210_04036</name>
</gene>
<dbReference type="Proteomes" id="UP001054902">
    <property type="component" value="Unassembled WGS sequence"/>
</dbReference>
<name>A0AAD3CKF3_9STRA</name>
<protein>
    <submittedName>
        <fullName evidence="3">Uncharacterized protein</fullName>
    </submittedName>
</protein>
<feature type="chain" id="PRO_5042038683" evidence="2">
    <location>
        <begin position="20"/>
        <end position="162"/>
    </location>
</feature>
<evidence type="ECO:0000256" key="2">
    <source>
        <dbReference type="SAM" id="SignalP"/>
    </source>
</evidence>
<proteinExistence type="predicted"/>